<feature type="compositionally biased region" description="Polar residues" evidence="4">
    <location>
        <begin position="518"/>
        <end position="530"/>
    </location>
</feature>
<keyword evidence="1" id="KW-0677">Repeat</keyword>
<dbReference type="InterPro" id="IPR000504">
    <property type="entry name" value="RRM_dom"/>
</dbReference>
<dbReference type="Gene3D" id="3.30.70.330">
    <property type="match status" value="1"/>
</dbReference>
<dbReference type="EMBL" id="JBANRG010000020">
    <property type="protein sequence ID" value="KAK7457149.1"/>
    <property type="molecule type" value="Genomic_DNA"/>
</dbReference>
<feature type="compositionally biased region" description="Polar residues" evidence="4">
    <location>
        <begin position="418"/>
        <end position="432"/>
    </location>
</feature>
<organism evidence="6 7">
    <name type="scientific">Marasmiellus scandens</name>
    <dbReference type="NCBI Taxonomy" id="2682957"/>
    <lineage>
        <taxon>Eukaryota</taxon>
        <taxon>Fungi</taxon>
        <taxon>Dikarya</taxon>
        <taxon>Basidiomycota</taxon>
        <taxon>Agaricomycotina</taxon>
        <taxon>Agaricomycetes</taxon>
        <taxon>Agaricomycetidae</taxon>
        <taxon>Agaricales</taxon>
        <taxon>Marasmiineae</taxon>
        <taxon>Omphalotaceae</taxon>
        <taxon>Marasmiellus</taxon>
    </lineage>
</organism>
<evidence type="ECO:0000313" key="6">
    <source>
        <dbReference type="EMBL" id="KAK7457149.1"/>
    </source>
</evidence>
<dbReference type="PANTHER" id="PTHR24012">
    <property type="entry name" value="RNA BINDING PROTEIN"/>
    <property type="match status" value="1"/>
</dbReference>
<feature type="domain" description="RRM" evidence="5">
    <location>
        <begin position="221"/>
        <end position="298"/>
    </location>
</feature>
<feature type="region of interest" description="Disordered" evidence="4">
    <location>
        <begin position="461"/>
        <end position="574"/>
    </location>
</feature>
<dbReference type="SUPFAM" id="SSF54928">
    <property type="entry name" value="RNA-binding domain, RBD"/>
    <property type="match status" value="2"/>
</dbReference>
<feature type="compositionally biased region" description="Low complexity" evidence="4">
    <location>
        <begin position="542"/>
        <end position="553"/>
    </location>
</feature>
<protein>
    <recommendedName>
        <fullName evidence="5">RRM domain-containing protein</fullName>
    </recommendedName>
</protein>
<feature type="region of interest" description="Disordered" evidence="4">
    <location>
        <begin position="808"/>
        <end position="841"/>
    </location>
</feature>
<feature type="compositionally biased region" description="Polar residues" evidence="4">
    <location>
        <begin position="176"/>
        <end position="193"/>
    </location>
</feature>
<evidence type="ECO:0000313" key="7">
    <source>
        <dbReference type="Proteomes" id="UP001498398"/>
    </source>
</evidence>
<gene>
    <name evidence="6" type="ORF">VKT23_010449</name>
</gene>
<dbReference type="InterPro" id="IPR035979">
    <property type="entry name" value="RBD_domain_sf"/>
</dbReference>
<feature type="compositionally biased region" description="Basic and acidic residues" evidence="4">
    <location>
        <begin position="336"/>
        <end position="346"/>
    </location>
</feature>
<feature type="compositionally biased region" description="Polar residues" evidence="4">
    <location>
        <begin position="461"/>
        <end position="471"/>
    </location>
</feature>
<evidence type="ECO:0000259" key="5">
    <source>
        <dbReference type="PROSITE" id="PS50102"/>
    </source>
</evidence>
<accession>A0ABR1JEC4</accession>
<feature type="compositionally biased region" description="Low complexity" evidence="4">
    <location>
        <begin position="200"/>
        <end position="213"/>
    </location>
</feature>
<evidence type="ECO:0000256" key="2">
    <source>
        <dbReference type="ARBA" id="ARBA00022884"/>
    </source>
</evidence>
<evidence type="ECO:0000256" key="4">
    <source>
        <dbReference type="SAM" id="MobiDB-lite"/>
    </source>
</evidence>
<proteinExistence type="predicted"/>
<reference evidence="6 7" key="1">
    <citation type="submission" date="2024-01" db="EMBL/GenBank/DDBJ databases">
        <title>A draft genome for the cacao thread blight pathogen Marasmiellus scandens.</title>
        <authorList>
            <person name="Baruah I.K."/>
            <person name="Leung J."/>
            <person name="Bukari Y."/>
            <person name="Amoako-Attah I."/>
            <person name="Meinhardt L.W."/>
            <person name="Bailey B.A."/>
            <person name="Cohen S.P."/>
        </authorList>
    </citation>
    <scope>NUCLEOTIDE SEQUENCE [LARGE SCALE GENOMIC DNA]</scope>
    <source>
        <strain evidence="6 7">GH-19</strain>
    </source>
</reference>
<feature type="region of interest" description="Disordered" evidence="4">
    <location>
        <begin position="175"/>
        <end position="213"/>
    </location>
</feature>
<dbReference type="Pfam" id="PF00076">
    <property type="entry name" value="RRM_1"/>
    <property type="match status" value="1"/>
</dbReference>
<keyword evidence="2 3" id="KW-0694">RNA-binding</keyword>
<dbReference type="PROSITE" id="PS50102">
    <property type="entry name" value="RRM"/>
    <property type="match status" value="1"/>
</dbReference>
<dbReference type="CDD" id="cd00590">
    <property type="entry name" value="RRM_SF"/>
    <property type="match status" value="2"/>
</dbReference>
<feature type="compositionally biased region" description="Basic and acidic residues" evidence="4">
    <location>
        <begin position="295"/>
        <end position="329"/>
    </location>
</feature>
<dbReference type="InterPro" id="IPR012677">
    <property type="entry name" value="Nucleotide-bd_a/b_plait_sf"/>
</dbReference>
<feature type="compositionally biased region" description="Polar residues" evidence="4">
    <location>
        <begin position="497"/>
        <end position="510"/>
    </location>
</feature>
<comment type="caution">
    <text evidence="6">The sequence shown here is derived from an EMBL/GenBank/DDBJ whole genome shotgun (WGS) entry which is preliminary data.</text>
</comment>
<feature type="region of interest" description="Disordered" evidence="4">
    <location>
        <begin position="294"/>
        <end position="443"/>
    </location>
</feature>
<feature type="region of interest" description="Disordered" evidence="4">
    <location>
        <begin position="614"/>
        <end position="636"/>
    </location>
</feature>
<sequence>MTTHPLLKKPLFFIQRVPPNVHQNDLLQMFPDLAAYATITLTQVSGGRNKSGDQVARVSFPDVGTAEKAMALLQSERWPASTHTINFCLGEKTSPIKPHLVVTPRLFRYQTSGLTRSLIYDILRLFGPIFSIHLEEQQCTASVVFWNEEDADTAVDSLGLWRANGEHIGAQLWPVHSTQPEPSDEASSNTVSIQEPDVPAPTSAPNTSSTSTPEPVIYDPCRLFCTMLPLKTDNMEFRKLFEDFGYIISAEVYNNNRRRGYAHGIITFRNRGDALRAVDALNGTLQGKRKIRVQLHREDNREADQSIKNERQEEPVEKSRSFDTVKEAETSQVQPDHNKDPPDSRPDVMLSPTDSEATLADSSLADVDVASKPSYSEAASPTTLADSSLTDAGVPSKPNYSDHEAASQTIPADADVPSKTSYSEAASQTILTDASVPSKPSYYEAASQTILAETGVPSNQNYSEAASQTTLADADVPSKTNYSEAASQTMVVDASVPSKTSYSEAASQTILADANGPSKPSYSETASQTTPPDPSLADISLPSKPSYSKAAAAAPPPRPRKDAADHQVPSATIDKLSNLLTQTWKDEADRLKAELNEIRVRENKLAEDWAKELKEKQKRQEEKARDWKEKEELKKQNKQLEREIARLKKDLGLKIESEKQGKVNADAAQKEIHRLQVEVASLRHREEELEDQVRDLTEECDSMRFELNVAEEMLQSEAALLRRREEEFEKKIGDLTEEDWRLQEVMKSKIEDLDRQLMLSESRRKMLELEADRPKWEEAKRKREAAEKEAREKEEQRKRQKEIEELERKEREEMERKRAAEEKKRKEEEKRRKEEEERKRRELEAKLRKEKAWKQATAAEVRRCQDRDRSLWTSWRWSNTSALSRFKHVMDEFESANFSTSTPMTVLSVPWPVLKSPFQLDVEDVQWDSVETFFETVRQMVELSEYKALVERSHKMFHPDRWRARNLLNSVMLEEERCSLEKAGNIVSQALTPIWRNSRI</sequence>
<dbReference type="Proteomes" id="UP001498398">
    <property type="component" value="Unassembled WGS sequence"/>
</dbReference>
<feature type="compositionally biased region" description="Polar residues" evidence="4">
    <location>
        <begin position="478"/>
        <end position="490"/>
    </location>
</feature>
<name>A0ABR1JEC4_9AGAR</name>
<evidence type="ECO:0000256" key="1">
    <source>
        <dbReference type="ARBA" id="ARBA00022737"/>
    </source>
</evidence>
<keyword evidence="7" id="KW-1185">Reference proteome</keyword>
<evidence type="ECO:0000256" key="3">
    <source>
        <dbReference type="PROSITE-ProRule" id="PRU00176"/>
    </source>
</evidence>
<dbReference type="SMART" id="SM00360">
    <property type="entry name" value="RRM"/>
    <property type="match status" value="2"/>
</dbReference>
<feature type="compositionally biased region" description="Polar residues" evidence="4">
    <location>
        <begin position="373"/>
        <end position="390"/>
    </location>
</feature>